<accession>A0A1V8TKD3</accession>
<dbReference type="AlphaFoldDB" id="A0A1V8TKD3"/>
<dbReference type="InterPro" id="IPR029071">
    <property type="entry name" value="Ubiquitin-like_domsf"/>
</dbReference>
<dbReference type="InterPro" id="IPR050158">
    <property type="entry name" value="Ubiquitin_ubiquitin-like"/>
</dbReference>
<dbReference type="InParanoid" id="A0A1V8TKD3"/>
<evidence type="ECO:0000313" key="3">
    <source>
        <dbReference type="Proteomes" id="UP000192596"/>
    </source>
</evidence>
<comment type="caution">
    <text evidence="2">The sequence shown here is derived from an EMBL/GenBank/DDBJ whole genome shotgun (WGS) entry which is preliminary data.</text>
</comment>
<dbReference type="PANTHER" id="PTHR10666">
    <property type="entry name" value="UBIQUITIN"/>
    <property type="match status" value="1"/>
</dbReference>
<dbReference type="STRING" id="1507870.A0A1V8TKD3"/>
<dbReference type="SMART" id="SM00213">
    <property type="entry name" value="UBQ"/>
    <property type="match status" value="1"/>
</dbReference>
<name>A0A1V8TKD3_9PEZI</name>
<evidence type="ECO:0000313" key="2">
    <source>
        <dbReference type="EMBL" id="OQO11829.1"/>
    </source>
</evidence>
<proteinExistence type="predicted"/>
<sequence>MVSPLTDDAMLHAKLTSYGGGYLGRKGQRIHDGLFISRQGKPDEYSQRLHISFKRTIRVSDNDGTADLPPDLGNFPLYDVSKYSETLSEDVSVKGGYFFPMYQREAMWINLSSQDPFAIKVFVGGVNAISGEAALETEQTLLKRERLLAQSKRIQDYVVTPKQKWLDGIASDDGTVRQFVAMPIGSGYSIEAQITGTDQISGLQIEVTPSKIRKMPLLRNTYVPVGGATSSHTICIKDLCARVWTFEVDAFHLVDHVKGYMETAAGIPMDQQRMIYAGKQMEDGRLLSDYSISEVDLSIGYLGVSIDSVQGATLHLVLRLRGGGGDDTHRASAGAATQATMSVAAGGLIKQSIRLDKHDPKIWEPESGIILSFSILNSEAFKTVTGEEPPETPITAATYAKYGLPYYSLLDETPSGIYGNFSEIASVATKDGTGTQTEEKTQAAVEVAKSTKNPVVSLDADGQRVGFRPVSKMKEEVREMVLAVRERKAAVEVKVEA</sequence>
<organism evidence="2 3">
    <name type="scientific">Cryoendolithus antarcticus</name>
    <dbReference type="NCBI Taxonomy" id="1507870"/>
    <lineage>
        <taxon>Eukaryota</taxon>
        <taxon>Fungi</taxon>
        <taxon>Dikarya</taxon>
        <taxon>Ascomycota</taxon>
        <taxon>Pezizomycotina</taxon>
        <taxon>Dothideomycetes</taxon>
        <taxon>Dothideomycetidae</taxon>
        <taxon>Cladosporiales</taxon>
        <taxon>Cladosporiaceae</taxon>
        <taxon>Cryoendolithus</taxon>
    </lineage>
</organism>
<dbReference type="Proteomes" id="UP000192596">
    <property type="component" value="Unassembled WGS sequence"/>
</dbReference>
<dbReference type="PROSITE" id="PS50053">
    <property type="entry name" value="UBIQUITIN_2"/>
    <property type="match status" value="1"/>
</dbReference>
<keyword evidence="3" id="KW-1185">Reference proteome</keyword>
<protein>
    <recommendedName>
        <fullName evidence="1">Ubiquitin-like domain-containing protein</fullName>
    </recommendedName>
</protein>
<dbReference type="Pfam" id="PF00240">
    <property type="entry name" value="ubiquitin"/>
    <property type="match status" value="1"/>
</dbReference>
<dbReference type="OrthoDB" id="428577at2759"/>
<dbReference type="PRINTS" id="PR00348">
    <property type="entry name" value="UBIQUITIN"/>
</dbReference>
<dbReference type="EMBL" id="NAJO01000006">
    <property type="protein sequence ID" value="OQO11829.1"/>
    <property type="molecule type" value="Genomic_DNA"/>
</dbReference>
<dbReference type="InterPro" id="IPR019956">
    <property type="entry name" value="Ubiquitin_dom"/>
</dbReference>
<feature type="domain" description="Ubiquitin-like" evidence="1">
    <location>
        <begin position="232"/>
        <end position="294"/>
    </location>
</feature>
<reference evidence="3" key="1">
    <citation type="submission" date="2017-03" db="EMBL/GenBank/DDBJ databases">
        <title>Genomes of endolithic fungi from Antarctica.</title>
        <authorList>
            <person name="Coleine C."/>
            <person name="Masonjones S."/>
            <person name="Stajich J.E."/>
        </authorList>
    </citation>
    <scope>NUCLEOTIDE SEQUENCE [LARGE SCALE GENOMIC DNA]</scope>
    <source>
        <strain evidence="3">CCFEE 5527</strain>
    </source>
</reference>
<dbReference type="InterPro" id="IPR000626">
    <property type="entry name" value="Ubiquitin-like_dom"/>
</dbReference>
<gene>
    <name evidence="2" type="ORF">B0A48_03556</name>
</gene>
<dbReference type="Gene3D" id="3.10.20.90">
    <property type="entry name" value="Phosphatidylinositol 3-kinase Catalytic Subunit, Chain A, domain 1"/>
    <property type="match status" value="1"/>
</dbReference>
<evidence type="ECO:0000259" key="1">
    <source>
        <dbReference type="PROSITE" id="PS50053"/>
    </source>
</evidence>
<dbReference type="SUPFAM" id="SSF54236">
    <property type="entry name" value="Ubiquitin-like"/>
    <property type="match status" value="1"/>
</dbReference>